<dbReference type="Proteomes" id="UP000054549">
    <property type="component" value="Unassembled WGS sequence"/>
</dbReference>
<dbReference type="Gene3D" id="2.130.10.10">
    <property type="entry name" value="YVTN repeat-like/Quinoprotein amine dehydrogenase"/>
    <property type="match status" value="2"/>
</dbReference>
<keyword evidence="2" id="KW-0677">Repeat</keyword>
<dbReference type="HOGENOM" id="CLU_873035_0_0_1"/>
<dbReference type="InterPro" id="IPR036322">
    <property type="entry name" value="WD40_repeat_dom_sf"/>
</dbReference>
<dbReference type="InterPro" id="IPR001680">
    <property type="entry name" value="WD40_rpt"/>
</dbReference>
<proteinExistence type="predicted"/>
<gene>
    <name evidence="3" type="ORF">M378DRAFT_14574</name>
</gene>
<dbReference type="PANTHER" id="PTHR19848">
    <property type="entry name" value="WD40 REPEAT PROTEIN"/>
    <property type="match status" value="1"/>
</dbReference>
<dbReference type="SUPFAM" id="SSF50978">
    <property type="entry name" value="WD40 repeat-like"/>
    <property type="match status" value="1"/>
</dbReference>
<keyword evidence="4" id="KW-1185">Reference proteome</keyword>
<dbReference type="InterPro" id="IPR015943">
    <property type="entry name" value="WD40/YVTN_repeat-like_dom_sf"/>
</dbReference>
<dbReference type="OrthoDB" id="3203311at2759"/>
<dbReference type="EMBL" id="KN818309">
    <property type="protein sequence ID" value="KIL59832.1"/>
    <property type="molecule type" value="Genomic_DNA"/>
</dbReference>
<reference evidence="3 4" key="1">
    <citation type="submission" date="2014-04" db="EMBL/GenBank/DDBJ databases">
        <title>Evolutionary Origins and Diversification of the Mycorrhizal Mutualists.</title>
        <authorList>
            <consortium name="DOE Joint Genome Institute"/>
            <consortium name="Mycorrhizal Genomics Consortium"/>
            <person name="Kohler A."/>
            <person name="Kuo A."/>
            <person name="Nagy L.G."/>
            <person name="Floudas D."/>
            <person name="Copeland A."/>
            <person name="Barry K.W."/>
            <person name="Cichocki N."/>
            <person name="Veneault-Fourrey C."/>
            <person name="LaButti K."/>
            <person name="Lindquist E.A."/>
            <person name="Lipzen A."/>
            <person name="Lundell T."/>
            <person name="Morin E."/>
            <person name="Murat C."/>
            <person name="Riley R."/>
            <person name="Ohm R."/>
            <person name="Sun H."/>
            <person name="Tunlid A."/>
            <person name="Henrissat B."/>
            <person name="Grigoriev I.V."/>
            <person name="Hibbett D.S."/>
            <person name="Martin F."/>
        </authorList>
    </citation>
    <scope>NUCLEOTIDE SEQUENCE [LARGE SCALE GENOMIC DNA]</scope>
    <source>
        <strain evidence="3 4">Koide BX008</strain>
    </source>
</reference>
<dbReference type="AlphaFoldDB" id="A0A0C2WEK8"/>
<organism evidence="3 4">
    <name type="scientific">Amanita muscaria (strain Koide BX008)</name>
    <dbReference type="NCBI Taxonomy" id="946122"/>
    <lineage>
        <taxon>Eukaryota</taxon>
        <taxon>Fungi</taxon>
        <taxon>Dikarya</taxon>
        <taxon>Basidiomycota</taxon>
        <taxon>Agaricomycotina</taxon>
        <taxon>Agaricomycetes</taxon>
        <taxon>Agaricomycetidae</taxon>
        <taxon>Agaricales</taxon>
        <taxon>Pluteineae</taxon>
        <taxon>Amanitaceae</taxon>
        <taxon>Amanita</taxon>
    </lineage>
</organism>
<dbReference type="PANTHER" id="PTHR19848:SF8">
    <property type="entry name" value="F-BOX AND WD REPEAT DOMAIN CONTAINING 7"/>
    <property type="match status" value="1"/>
</dbReference>
<dbReference type="SMART" id="SM00320">
    <property type="entry name" value="WD40"/>
    <property type="match status" value="4"/>
</dbReference>
<evidence type="ECO:0000256" key="1">
    <source>
        <dbReference type="ARBA" id="ARBA00022574"/>
    </source>
</evidence>
<evidence type="ECO:0000256" key="2">
    <source>
        <dbReference type="ARBA" id="ARBA00022737"/>
    </source>
</evidence>
<evidence type="ECO:0000313" key="3">
    <source>
        <dbReference type="EMBL" id="KIL59832.1"/>
    </source>
</evidence>
<evidence type="ECO:0000313" key="4">
    <source>
        <dbReference type="Proteomes" id="UP000054549"/>
    </source>
</evidence>
<dbReference type="STRING" id="946122.A0A0C2WEK8"/>
<sequence length="316" mass="34246">MFVSWSNRTIWGDKILKVWDAVTGTPISTIKGNGGSFEIANDFSTVASFENKAITLYNVKGSEHGVTLTTSAKVLKVAISSGGLNRIAAGLSDGTVSLWDTRDSQDGKPIGSFGDYRDDGYRGSLEFSATGARLAYNTSAKKGVVKLLNVIKGEFVADLDWESALSRDLFWLNKDCAFSRDGSRIVSWQSSGVKLWDCGDGQPVGTIEKEMEYHYTVAISDTGSFLAIGYKTLEVWSGNRGNLSQVVNLPYDHVSPLAFSPDDTLAIGTNFDVKLYSIKNRSFLSTLSISSRVLAFSPDCTRFAVGNFNSTGVSLL</sequence>
<accession>A0A0C2WEK8</accession>
<protein>
    <submittedName>
        <fullName evidence="3">Uncharacterized protein</fullName>
    </submittedName>
</protein>
<keyword evidence="1" id="KW-0853">WD repeat</keyword>
<dbReference type="InParanoid" id="A0A0C2WEK8"/>
<name>A0A0C2WEK8_AMAMK</name>